<dbReference type="OrthoDB" id="10466858at2759"/>
<comment type="caution">
    <text evidence="3">The sequence shown here is derived from an EMBL/GenBank/DDBJ whole genome shotgun (WGS) entry which is preliminary data.</text>
</comment>
<feature type="chain" id="PRO_5011963775" description="Putative auto-transporter adhesin head GIN domain-containing protein" evidence="1">
    <location>
        <begin position="20"/>
        <end position="239"/>
    </location>
</feature>
<dbReference type="AlphaFoldDB" id="A0A1W0WDI9"/>
<organism evidence="3 4">
    <name type="scientific">Hypsibius exemplaris</name>
    <name type="common">Freshwater tardigrade</name>
    <dbReference type="NCBI Taxonomy" id="2072580"/>
    <lineage>
        <taxon>Eukaryota</taxon>
        <taxon>Metazoa</taxon>
        <taxon>Ecdysozoa</taxon>
        <taxon>Tardigrada</taxon>
        <taxon>Eutardigrada</taxon>
        <taxon>Parachela</taxon>
        <taxon>Hypsibioidea</taxon>
        <taxon>Hypsibiidae</taxon>
        <taxon>Hypsibius</taxon>
    </lineage>
</organism>
<proteinExistence type="predicted"/>
<name>A0A1W0WDI9_HYPEX</name>
<sequence>MFLPLIVVVLSLVASCTEAIISENRPVSGFTTVESTGPFIVSIDVGTTESLRIDANIDDANAVKALNVTVDNKVLKLSLNAPFSWGQDKKYAGLIKISITAITLQGVTIDGSGSIVVNTPLVQPTVSAVGMGSGNITLSAKTDVLSIVMYNGGSAFVDGTAANFNAVTYGAGGVNAENLKTNVISVSVYGAGSVIVNDVKWKVNAVVNLNAAGNVKYRGTPKLGLNIVQQGTGTVSQIV</sequence>
<accession>A0A1W0WDI9</accession>
<feature type="signal peptide" evidence="1">
    <location>
        <begin position="1"/>
        <end position="19"/>
    </location>
</feature>
<evidence type="ECO:0000313" key="3">
    <source>
        <dbReference type="EMBL" id="OQV13274.1"/>
    </source>
</evidence>
<dbReference type="InterPro" id="IPR021255">
    <property type="entry name" value="DUF2807"/>
</dbReference>
<feature type="domain" description="Putative auto-transporter adhesin head GIN" evidence="2">
    <location>
        <begin position="30"/>
        <end position="221"/>
    </location>
</feature>
<dbReference type="EMBL" id="MTYJ01000127">
    <property type="protein sequence ID" value="OQV13274.1"/>
    <property type="molecule type" value="Genomic_DNA"/>
</dbReference>
<dbReference type="Pfam" id="PF10988">
    <property type="entry name" value="DUF2807"/>
    <property type="match status" value="1"/>
</dbReference>
<evidence type="ECO:0000313" key="4">
    <source>
        <dbReference type="Proteomes" id="UP000192578"/>
    </source>
</evidence>
<evidence type="ECO:0000259" key="2">
    <source>
        <dbReference type="Pfam" id="PF10988"/>
    </source>
</evidence>
<reference evidence="4" key="1">
    <citation type="submission" date="2017-01" db="EMBL/GenBank/DDBJ databases">
        <title>Comparative genomics of anhydrobiosis in the tardigrade Hypsibius dujardini.</title>
        <authorList>
            <person name="Yoshida Y."/>
            <person name="Koutsovoulos G."/>
            <person name="Laetsch D."/>
            <person name="Stevens L."/>
            <person name="Kumar S."/>
            <person name="Horikawa D."/>
            <person name="Ishino K."/>
            <person name="Komine S."/>
            <person name="Tomita M."/>
            <person name="Blaxter M."/>
            <person name="Arakawa K."/>
        </authorList>
    </citation>
    <scope>NUCLEOTIDE SEQUENCE [LARGE SCALE GENOMIC DNA]</scope>
    <source>
        <strain evidence="4">Z151</strain>
    </source>
</reference>
<keyword evidence="1" id="KW-0732">Signal</keyword>
<keyword evidence="4" id="KW-1185">Reference proteome</keyword>
<dbReference type="Gene3D" id="2.160.20.120">
    <property type="match status" value="1"/>
</dbReference>
<dbReference type="Proteomes" id="UP000192578">
    <property type="component" value="Unassembled WGS sequence"/>
</dbReference>
<gene>
    <name evidence="3" type="ORF">BV898_12480</name>
</gene>
<evidence type="ECO:0000256" key="1">
    <source>
        <dbReference type="SAM" id="SignalP"/>
    </source>
</evidence>
<protein>
    <recommendedName>
        <fullName evidence="2">Putative auto-transporter adhesin head GIN domain-containing protein</fullName>
    </recommendedName>
</protein>